<dbReference type="SMART" id="SM00116">
    <property type="entry name" value="CBS"/>
    <property type="match status" value="2"/>
</dbReference>
<feature type="domain" description="CBS" evidence="10">
    <location>
        <begin position="275"/>
        <end position="336"/>
    </location>
</feature>
<dbReference type="Proteomes" id="UP000594042">
    <property type="component" value="Chromosome"/>
</dbReference>
<dbReference type="CDD" id="cd04590">
    <property type="entry name" value="CBS_pair_CorC_HlyC_assoc"/>
    <property type="match status" value="1"/>
</dbReference>
<dbReference type="InterPro" id="IPR044751">
    <property type="entry name" value="Ion_transp-like_CBS"/>
</dbReference>
<evidence type="ECO:0000313" key="12">
    <source>
        <dbReference type="EMBL" id="BCI63429.1"/>
    </source>
</evidence>
<dbReference type="PANTHER" id="PTHR22777">
    <property type="entry name" value="HEMOLYSIN-RELATED"/>
    <property type="match status" value="1"/>
</dbReference>
<protein>
    <recommendedName>
        <fullName evidence="14">Hemolysin</fullName>
    </recommendedName>
</protein>
<dbReference type="InterPro" id="IPR005170">
    <property type="entry name" value="Transptr-assoc_dom"/>
</dbReference>
<dbReference type="SUPFAM" id="SSF54631">
    <property type="entry name" value="CBS-domain pair"/>
    <property type="match status" value="1"/>
</dbReference>
<evidence type="ECO:0000256" key="1">
    <source>
        <dbReference type="ARBA" id="ARBA00004141"/>
    </source>
</evidence>
<evidence type="ECO:0000256" key="7">
    <source>
        <dbReference type="PROSITE-ProRule" id="PRU00703"/>
    </source>
</evidence>
<gene>
    <name evidence="12" type="ORF">Cop2CBH44_17820</name>
</gene>
<dbReference type="RefSeq" id="WP_021930587.1">
    <property type="nucleotide sequence ID" value="NZ_AP023322.1"/>
</dbReference>
<dbReference type="AlphaFoldDB" id="A0A7G1HUK4"/>
<dbReference type="Pfam" id="PF03471">
    <property type="entry name" value="CorC_HlyC"/>
    <property type="match status" value="1"/>
</dbReference>
<dbReference type="GO" id="GO:0005886">
    <property type="term" value="C:plasma membrane"/>
    <property type="evidence" value="ECO:0007669"/>
    <property type="project" value="TreeGrafter"/>
</dbReference>
<dbReference type="Pfam" id="PF01595">
    <property type="entry name" value="CNNM"/>
    <property type="match status" value="1"/>
</dbReference>
<keyword evidence="3" id="KW-0677">Repeat</keyword>
<feature type="domain" description="CNNM transmembrane" evidence="11">
    <location>
        <begin position="1"/>
        <end position="196"/>
    </location>
</feature>
<dbReference type="EMBL" id="AP023322">
    <property type="protein sequence ID" value="BCI63429.1"/>
    <property type="molecule type" value="Genomic_DNA"/>
</dbReference>
<feature type="transmembrane region" description="Helical" evidence="9">
    <location>
        <begin position="133"/>
        <end position="152"/>
    </location>
</feature>
<evidence type="ECO:0000256" key="9">
    <source>
        <dbReference type="SAM" id="Phobius"/>
    </source>
</evidence>
<accession>A0A7G1HUK4</accession>
<dbReference type="InterPro" id="IPR016169">
    <property type="entry name" value="FAD-bd_PCMH_sub2"/>
</dbReference>
<dbReference type="SMART" id="SM01091">
    <property type="entry name" value="CorC_HlyC"/>
    <property type="match status" value="1"/>
</dbReference>
<name>A0A7G1HUK4_9BACT</name>
<evidence type="ECO:0000256" key="8">
    <source>
        <dbReference type="PROSITE-ProRule" id="PRU01193"/>
    </source>
</evidence>
<evidence type="ECO:0000256" key="5">
    <source>
        <dbReference type="ARBA" id="ARBA00023122"/>
    </source>
</evidence>
<evidence type="ECO:0000259" key="11">
    <source>
        <dbReference type="PROSITE" id="PS51846"/>
    </source>
</evidence>
<dbReference type="KEGG" id="copr:Cop2CBH44_17820"/>
<dbReference type="InterPro" id="IPR046342">
    <property type="entry name" value="CBS_dom_sf"/>
</dbReference>
<feature type="transmembrane region" description="Helical" evidence="9">
    <location>
        <begin position="6"/>
        <end position="26"/>
    </location>
</feature>
<evidence type="ECO:0000259" key="10">
    <source>
        <dbReference type="PROSITE" id="PS51371"/>
    </source>
</evidence>
<evidence type="ECO:0008006" key="14">
    <source>
        <dbReference type="Google" id="ProtNLM"/>
    </source>
</evidence>
<keyword evidence="5 7" id="KW-0129">CBS domain</keyword>
<evidence type="ECO:0000256" key="6">
    <source>
        <dbReference type="ARBA" id="ARBA00023136"/>
    </source>
</evidence>
<dbReference type="PROSITE" id="PS51371">
    <property type="entry name" value="CBS"/>
    <property type="match status" value="1"/>
</dbReference>
<evidence type="ECO:0000256" key="2">
    <source>
        <dbReference type="ARBA" id="ARBA00022692"/>
    </source>
</evidence>
<evidence type="ECO:0000256" key="3">
    <source>
        <dbReference type="ARBA" id="ARBA00022737"/>
    </source>
</evidence>
<comment type="subcellular location">
    <subcellularLocation>
        <location evidence="1">Membrane</location>
        <topology evidence="1">Multi-pass membrane protein</topology>
    </subcellularLocation>
</comment>
<proteinExistence type="predicted"/>
<feature type="transmembrane region" description="Helical" evidence="9">
    <location>
        <begin position="93"/>
        <end position="112"/>
    </location>
</feature>
<dbReference type="SUPFAM" id="SSF56176">
    <property type="entry name" value="FAD-binding/transporter-associated domain-like"/>
    <property type="match status" value="1"/>
</dbReference>
<dbReference type="InterPro" id="IPR000644">
    <property type="entry name" value="CBS_dom"/>
</dbReference>
<dbReference type="InterPro" id="IPR036318">
    <property type="entry name" value="FAD-bd_PCMH-like_sf"/>
</dbReference>
<organism evidence="12 13">
    <name type="scientific">Coprobacter secundus subsp. similis</name>
    <dbReference type="NCBI Taxonomy" id="2751153"/>
    <lineage>
        <taxon>Bacteria</taxon>
        <taxon>Pseudomonadati</taxon>
        <taxon>Bacteroidota</taxon>
        <taxon>Bacteroidia</taxon>
        <taxon>Bacteroidales</taxon>
        <taxon>Barnesiellaceae</taxon>
        <taxon>Coprobacter</taxon>
    </lineage>
</organism>
<keyword evidence="2 8" id="KW-0812">Transmembrane</keyword>
<dbReference type="GO" id="GO:0050660">
    <property type="term" value="F:flavin adenine dinucleotide binding"/>
    <property type="evidence" value="ECO:0007669"/>
    <property type="project" value="InterPro"/>
</dbReference>
<dbReference type="InterPro" id="IPR002550">
    <property type="entry name" value="CNNM"/>
</dbReference>
<sequence length="426" mass="47419">MEIFIIIVLILMNGVLSMSEIALVSARKSRLEADAKKGSLAAKTALNLSNEPDRFLSTIQIGITLIGILTGLYSGESLAAPFALILSSFIPSAYTLVVAQVIIVVVVTYLTLIIGELVPKRIGMAFAEKVSKLVARPMNLLSLLASPFVWLLSKSTKIVMHLLGLDKNSEENKVTEDEIKAIIREGTEDGEVQEVEQDIVERVFNLGDRNIGSIMTHRNDLVWIDMNMSREELNKTILEDMYHVYPVSSGKLDNVLGVVFLKDIFGKIESSDFDISTVICPAHYMPETLSVYNALDKMRQNRLKYALVTDEFGSIQGIVTSSDIMEALIGTLPDAEEAPDIVVREDGSVLVDGQCSFYDFLAYYDLEELYPDYNYNTVSGLILERLEHIPRTGEKLHWLDFEIEVVDMDGARIDKILVTRVANVGE</sequence>
<keyword evidence="4 8" id="KW-1133">Transmembrane helix</keyword>
<dbReference type="PROSITE" id="PS51846">
    <property type="entry name" value="CNNM"/>
    <property type="match status" value="1"/>
</dbReference>
<dbReference type="Gene3D" id="3.10.580.10">
    <property type="entry name" value="CBS-domain"/>
    <property type="match status" value="1"/>
</dbReference>
<dbReference type="Gene3D" id="3.30.465.10">
    <property type="match status" value="1"/>
</dbReference>
<evidence type="ECO:0000313" key="13">
    <source>
        <dbReference type="Proteomes" id="UP000594042"/>
    </source>
</evidence>
<keyword evidence="6 8" id="KW-0472">Membrane</keyword>
<dbReference type="Pfam" id="PF00571">
    <property type="entry name" value="CBS"/>
    <property type="match status" value="1"/>
</dbReference>
<keyword evidence="13" id="KW-1185">Reference proteome</keyword>
<dbReference type="PANTHER" id="PTHR22777:SF17">
    <property type="entry name" value="UPF0053 PROTEIN SLL0260"/>
    <property type="match status" value="1"/>
</dbReference>
<reference evidence="13" key="1">
    <citation type="submission" date="2020-07" db="EMBL/GenBank/DDBJ databases">
        <title>Complete genome sequencing of Coprobacter sp. strain 2CBH44.</title>
        <authorList>
            <person name="Sakamoto M."/>
            <person name="Murakami T."/>
            <person name="Mori H."/>
        </authorList>
    </citation>
    <scope>NUCLEOTIDE SEQUENCE [LARGE SCALE GENOMIC DNA]</scope>
    <source>
        <strain evidence="13">2CBH44</strain>
    </source>
</reference>
<evidence type="ECO:0000256" key="4">
    <source>
        <dbReference type="ARBA" id="ARBA00022989"/>
    </source>
</evidence>